<proteinExistence type="predicted"/>
<reference evidence="1 2" key="1">
    <citation type="journal article" date="2023" name="Science">
        <title>Complex scaffold remodeling in plant triterpene biosynthesis.</title>
        <authorList>
            <person name="De La Pena R."/>
            <person name="Hodgson H."/>
            <person name="Liu J.C."/>
            <person name="Stephenson M.J."/>
            <person name="Martin A.C."/>
            <person name="Owen C."/>
            <person name="Harkess A."/>
            <person name="Leebens-Mack J."/>
            <person name="Jimenez L.E."/>
            <person name="Osbourn A."/>
            <person name="Sattely E.S."/>
        </authorList>
    </citation>
    <scope>NUCLEOTIDE SEQUENCE [LARGE SCALE GENOMIC DNA]</scope>
    <source>
        <strain evidence="2">cv. JPN11</strain>
        <tissue evidence="1">Leaf</tissue>
    </source>
</reference>
<name>A0ACC1Y885_MELAZ</name>
<keyword evidence="2" id="KW-1185">Reference proteome</keyword>
<comment type="caution">
    <text evidence="1">The sequence shown here is derived from an EMBL/GenBank/DDBJ whole genome shotgun (WGS) entry which is preliminary data.</text>
</comment>
<dbReference type="EMBL" id="CM051397">
    <property type="protein sequence ID" value="KAJ4719487.1"/>
    <property type="molecule type" value="Genomic_DNA"/>
</dbReference>
<protein>
    <submittedName>
        <fullName evidence="1">Nucleolar GTPase</fullName>
    </submittedName>
</protein>
<gene>
    <name evidence="1" type="ORF">OWV82_007458</name>
</gene>
<dbReference type="Proteomes" id="UP001164539">
    <property type="component" value="Chromosome 4"/>
</dbReference>
<evidence type="ECO:0000313" key="1">
    <source>
        <dbReference type="EMBL" id="KAJ4719487.1"/>
    </source>
</evidence>
<organism evidence="1 2">
    <name type="scientific">Melia azedarach</name>
    <name type="common">Chinaberry tree</name>
    <dbReference type="NCBI Taxonomy" id="155640"/>
    <lineage>
        <taxon>Eukaryota</taxon>
        <taxon>Viridiplantae</taxon>
        <taxon>Streptophyta</taxon>
        <taxon>Embryophyta</taxon>
        <taxon>Tracheophyta</taxon>
        <taxon>Spermatophyta</taxon>
        <taxon>Magnoliopsida</taxon>
        <taxon>eudicotyledons</taxon>
        <taxon>Gunneridae</taxon>
        <taxon>Pentapetalae</taxon>
        <taxon>rosids</taxon>
        <taxon>malvids</taxon>
        <taxon>Sapindales</taxon>
        <taxon>Meliaceae</taxon>
        <taxon>Melia</taxon>
    </lineage>
</organism>
<sequence>MKYSTKVEQKDYEDFYSKLKDGLFLVAQCHLDNLKKTQSATAVGGGDAEVKALDKEIQDLYNELHQDSIISRHTHSENYLPSNTCLDKFVEVLQDPDFHAFESEYHLSKRLKLAEKDWRLAIQLLKHTASTLKILKLGSKEQQSKYVSAWFRMVSVCAQELRHGASIWKELSQKHFQSQILSDSRGKQYVLALGEIYRVG</sequence>
<evidence type="ECO:0000313" key="2">
    <source>
        <dbReference type="Proteomes" id="UP001164539"/>
    </source>
</evidence>
<accession>A0ACC1Y885</accession>